<name>A0A6U9FQ92_9DINO</name>
<evidence type="ECO:0000256" key="1">
    <source>
        <dbReference type="SAM" id="SignalP"/>
    </source>
</evidence>
<gene>
    <name evidence="2" type="ORF">BRAN1462_LOCUS53339</name>
</gene>
<feature type="signal peptide" evidence="1">
    <location>
        <begin position="1"/>
        <end position="34"/>
    </location>
</feature>
<dbReference type="EMBL" id="HBGW01084155">
    <property type="protein sequence ID" value="CAD9635517.1"/>
    <property type="molecule type" value="Transcribed_RNA"/>
</dbReference>
<accession>A0A6U9FQ92</accession>
<protein>
    <submittedName>
        <fullName evidence="2">Uncharacterized protein</fullName>
    </submittedName>
</protein>
<reference evidence="2" key="1">
    <citation type="submission" date="2021-01" db="EMBL/GenBank/DDBJ databases">
        <authorList>
            <person name="Corre E."/>
            <person name="Pelletier E."/>
            <person name="Niang G."/>
            <person name="Scheremetjew M."/>
            <person name="Finn R."/>
            <person name="Kale V."/>
            <person name="Holt S."/>
            <person name="Cochrane G."/>
            <person name="Meng A."/>
            <person name="Brown T."/>
            <person name="Cohen L."/>
        </authorList>
    </citation>
    <scope>NUCLEOTIDE SEQUENCE</scope>
    <source>
        <strain evidence="2">RCC3387</strain>
    </source>
</reference>
<dbReference type="AlphaFoldDB" id="A0A6U9FQ92"/>
<organism evidence="2">
    <name type="scientific">Zooxanthella nutricula</name>
    <dbReference type="NCBI Taxonomy" id="1333877"/>
    <lineage>
        <taxon>Eukaryota</taxon>
        <taxon>Sar</taxon>
        <taxon>Alveolata</taxon>
        <taxon>Dinophyceae</taxon>
        <taxon>Peridiniales</taxon>
        <taxon>Peridiniales incertae sedis</taxon>
        <taxon>Zooxanthella</taxon>
    </lineage>
</organism>
<evidence type="ECO:0000313" key="2">
    <source>
        <dbReference type="EMBL" id="CAD9635517.1"/>
    </source>
</evidence>
<keyword evidence="1" id="KW-0732">Signal</keyword>
<feature type="chain" id="PRO_5030160615" evidence="1">
    <location>
        <begin position="35"/>
        <end position="164"/>
    </location>
</feature>
<proteinExistence type="predicted"/>
<sequence length="164" mass="17977">MALATIFREMKASTRTPLLVVVWALWMHAGVGEASEAEVCQREGGEACQRGGGQPQVDQGRLAHVQAHLADSDVNDPDDEVAYAIGPARDHCCLCLKGHDGKTFHKGNVYHSKKGECKHCKDGAFDSVPFNYGPENTKKDFGMTVHGQCHKYFTDTPAYKKSVK</sequence>